<protein>
    <submittedName>
        <fullName evidence="3">Transcriptional regulator</fullName>
    </submittedName>
</protein>
<dbReference type="InterPro" id="IPR010359">
    <property type="entry name" value="IrrE_HExxH"/>
</dbReference>
<proteinExistence type="inferred from homology"/>
<dbReference type="AlphaFoldDB" id="A0A919E5F1"/>
<comment type="caution">
    <text evidence="3">The sequence shown here is derived from an EMBL/GenBank/DDBJ whole genome shotgun (WGS) entry which is preliminary data.</text>
</comment>
<dbReference type="PANTHER" id="PTHR43236">
    <property type="entry name" value="ANTITOXIN HIGA1"/>
    <property type="match status" value="1"/>
</dbReference>
<dbReference type="Gene3D" id="1.10.10.2910">
    <property type="match status" value="1"/>
</dbReference>
<organism evidence="3 4">
    <name type="scientific">Kordiimonas sediminis</name>
    <dbReference type="NCBI Taxonomy" id="1735581"/>
    <lineage>
        <taxon>Bacteria</taxon>
        <taxon>Pseudomonadati</taxon>
        <taxon>Pseudomonadota</taxon>
        <taxon>Alphaproteobacteria</taxon>
        <taxon>Kordiimonadales</taxon>
        <taxon>Kordiimonadaceae</taxon>
        <taxon>Kordiimonas</taxon>
    </lineage>
</organism>
<dbReference type="SUPFAM" id="SSF47413">
    <property type="entry name" value="lambda repressor-like DNA-binding domains"/>
    <property type="match status" value="1"/>
</dbReference>
<dbReference type="PANTHER" id="PTHR43236:SF1">
    <property type="entry name" value="BLL7220 PROTEIN"/>
    <property type="match status" value="1"/>
</dbReference>
<dbReference type="InterPro" id="IPR010982">
    <property type="entry name" value="Lambda_DNA-bd_dom_sf"/>
</dbReference>
<keyword evidence="4" id="KW-1185">Reference proteome</keyword>
<dbReference type="CDD" id="cd00093">
    <property type="entry name" value="HTH_XRE"/>
    <property type="match status" value="1"/>
</dbReference>
<reference evidence="3" key="2">
    <citation type="submission" date="2020-09" db="EMBL/GenBank/DDBJ databases">
        <authorList>
            <person name="Sun Q."/>
            <person name="Kim S."/>
        </authorList>
    </citation>
    <scope>NUCLEOTIDE SEQUENCE</scope>
    <source>
        <strain evidence="3">KCTC 42590</strain>
    </source>
</reference>
<accession>A0A919E5F1</accession>
<reference evidence="3" key="1">
    <citation type="journal article" date="2014" name="Int. J. Syst. Evol. Microbiol.">
        <title>Complete genome sequence of Corynebacterium casei LMG S-19264T (=DSM 44701T), isolated from a smear-ripened cheese.</title>
        <authorList>
            <consortium name="US DOE Joint Genome Institute (JGI-PGF)"/>
            <person name="Walter F."/>
            <person name="Albersmeier A."/>
            <person name="Kalinowski J."/>
            <person name="Ruckert C."/>
        </authorList>
    </citation>
    <scope>NUCLEOTIDE SEQUENCE</scope>
    <source>
        <strain evidence="3">KCTC 42590</strain>
    </source>
</reference>
<evidence type="ECO:0000256" key="1">
    <source>
        <dbReference type="ARBA" id="ARBA00007227"/>
    </source>
</evidence>
<dbReference type="InterPro" id="IPR001387">
    <property type="entry name" value="Cro/C1-type_HTH"/>
</dbReference>
<dbReference type="Pfam" id="PF01381">
    <property type="entry name" value="HTH_3"/>
    <property type="match status" value="1"/>
</dbReference>
<dbReference type="RefSeq" id="WP_191250061.1">
    <property type="nucleotide sequence ID" value="NZ_BNCI01000001.1"/>
</dbReference>
<name>A0A919E5F1_9PROT</name>
<dbReference type="EMBL" id="BNCI01000001">
    <property type="protein sequence ID" value="GHF14687.1"/>
    <property type="molecule type" value="Genomic_DNA"/>
</dbReference>
<dbReference type="InterPro" id="IPR052345">
    <property type="entry name" value="Rad_response_metalloprotease"/>
</dbReference>
<dbReference type="Gene3D" id="1.10.260.40">
    <property type="entry name" value="lambda repressor-like DNA-binding domains"/>
    <property type="match status" value="1"/>
</dbReference>
<dbReference type="Proteomes" id="UP000630923">
    <property type="component" value="Unassembled WGS sequence"/>
</dbReference>
<dbReference type="PROSITE" id="PS50943">
    <property type="entry name" value="HTH_CROC1"/>
    <property type="match status" value="1"/>
</dbReference>
<dbReference type="Pfam" id="PF06114">
    <property type="entry name" value="Peptidase_M78"/>
    <property type="match status" value="1"/>
</dbReference>
<evidence type="ECO:0000313" key="3">
    <source>
        <dbReference type="EMBL" id="GHF14687.1"/>
    </source>
</evidence>
<dbReference type="SMART" id="SM00530">
    <property type="entry name" value="HTH_XRE"/>
    <property type="match status" value="1"/>
</dbReference>
<gene>
    <name evidence="3" type="ORF">GCM10017044_05980</name>
</gene>
<sequence length="363" mass="41356">MFNSDRLKLARERRGLTKRILAESVGLSVRALSNYENKLDYDPKQETVASLAEALNFPVEFFYGESVDTPTIETASFRSMYSLQANKKHKVFAAGALAFALSELLDKLYTLPTEDLPDFAGEEPEDAAQSLRVYWGLGDKPISNMMHLLEAKGVRIFSLMEDSKRVSAYSQWHNETPYIFLNNNKSAEHSRFTLAHELGHLVLHRELLSDDIDLRTIEREADAFASAFLMPRSDVYARAKNILSRTQIIKIKKRWGVSAVGLAVRLHKLGLLTDWHYQRLMVNMSKAGDRTKEPDGLPMEISLLFRKIFASMSEERVTRQELAEKLHVYPEEIDSLVFGLSNVLLVEETPKLSAKRAHLRLVK</sequence>
<comment type="similarity">
    <text evidence="1">Belongs to the short-chain fatty acyl-CoA assimilation regulator (ScfR) family.</text>
</comment>
<evidence type="ECO:0000259" key="2">
    <source>
        <dbReference type="PROSITE" id="PS50943"/>
    </source>
</evidence>
<dbReference type="GO" id="GO:0003677">
    <property type="term" value="F:DNA binding"/>
    <property type="evidence" value="ECO:0007669"/>
    <property type="project" value="InterPro"/>
</dbReference>
<evidence type="ECO:0000313" key="4">
    <source>
        <dbReference type="Proteomes" id="UP000630923"/>
    </source>
</evidence>
<feature type="domain" description="HTH cro/C1-type" evidence="2">
    <location>
        <begin position="7"/>
        <end position="62"/>
    </location>
</feature>